<evidence type="ECO:0000256" key="1">
    <source>
        <dbReference type="SAM" id="MobiDB-lite"/>
    </source>
</evidence>
<evidence type="ECO:0000313" key="3">
    <source>
        <dbReference type="Proteomes" id="UP000784294"/>
    </source>
</evidence>
<organism evidence="2 3">
    <name type="scientific">Protopolystoma xenopodis</name>
    <dbReference type="NCBI Taxonomy" id="117903"/>
    <lineage>
        <taxon>Eukaryota</taxon>
        <taxon>Metazoa</taxon>
        <taxon>Spiralia</taxon>
        <taxon>Lophotrochozoa</taxon>
        <taxon>Platyhelminthes</taxon>
        <taxon>Monogenea</taxon>
        <taxon>Polyopisthocotylea</taxon>
        <taxon>Polystomatidea</taxon>
        <taxon>Polystomatidae</taxon>
        <taxon>Protopolystoma</taxon>
    </lineage>
</organism>
<gene>
    <name evidence="2" type="ORF">PXEA_LOCUS36918</name>
</gene>
<keyword evidence="3" id="KW-1185">Reference proteome</keyword>
<feature type="compositionally biased region" description="Basic and acidic residues" evidence="1">
    <location>
        <begin position="34"/>
        <end position="45"/>
    </location>
</feature>
<proteinExistence type="predicted"/>
<name>A0A448XRY4_9PLAT</name>
<accession>A0A448XRY4</accession>
<sequence>MLIAVLPVDCLSIAVPEELPALSSLEYCRRERKQTKERIREEKQSKAKRSGTSSRACGSLKDIFDSPQRCRRDPRKTEIMNRFEGIGTAGRRW</sequence>
<protein>
    <submittedName>
        <fullName evidence="2">Uncharacterized protein</fullName>
    </submittedName>
</protein>
<dbReference type="AlphaFoldDB" id="A0A448XRY4"/>
<dbReference type="EMBL" id="CAAALY010281822">
    <property type="protein sequence ID" value="VEL43478.1"/>
    <property type="molecule type" value="Genomic_DNA"/>
</dbReference>
<reference evidence="2" key="1">
    <citation type="submission" date="2018-11" db="EMBL/GenBank/DDBJ databases">
        <authorList>
            <consortium name="Pathogen Informatics"/>
        </authorList>
    </citation>
    <scope>NUCLEOTIDE SEQUENCE</scope>
</reference>
<comment type="caution">
    <text evidence="2">The sequence shown here is derived from an EMBL/GenBank/DDBJ whole genome shotgun (WGS) entry which is preliminary data.</text>
</comment>
<feature type="region of interest" description="Disordered" evidence="1">
    <location>
        <begin position="33"/>
        <end position="58"/>
    </location>
</feature>
<evidence type="ECO:0000313" key="2">
    <source>
        <dbReference type="EMBL" id="VEL43478.1"/>
    </source>
</evidence>
<dbReference type="Proteomes" id="UP000784294">
    <property type="component" value="Unassembled WGS sequence"/>
</dbReference>